<sequence length="159" mass="18012">MDEVLGSVTEGVSQLQGAIVRGQQETRELASRLSVMEAGFSYIFQGGSLVRSAAANLSCQQPLPRCVVTVAELYRIWYTGSLSFPSVVSLDERYGASWRSSDRQYYNVRLQIINEIDRLSCVQNISKADAVASLDSRRRINNWTLNKLSEEIRKQRRLY</sequence>
<evidence type="ECO:0000313" key="1">
    <source>
        <dbReference type="EMBL" id="KAK9233723.1"/>
    </source>
</evidence>
<keyword evidence="2" id="KW-1185">Reference proteome</keyword>
<dbReference type="Proteomes" id="UP001433508">
    <property type="component" value="Unassembled WGS sequence"/>
</dbReference>
<dbReference type="EMBL" id="MU971647">
    <property type="protein sequence ID" value="KAK9233723.1"/>
    <property type="molecule type" value="Genomic_DNA"/>
</dbReference>
<protein>
    <submittedName>
        <fullName evidence="1">Transcriptional activator of glycolytic enzymes-domain-containing protein</fullName>
    </submittedName>
</protein>
<organism evidence="1 2">
    <name type="scientific">Lipomyces kononenkoae</name>
    <name type="common">Yeast</name>
    <dbReference type="NCBI Taxonomy" id="34357"/>
    <lineage>
        <taxon>Eukaryota</taxon>
        <taxon>Fungi</taxon>
        <taxon>Dikarya</taxon>
        <taxon>Ascomycota</taxon>
        <taxon>Saccharomycotina</taxon>
        <taxon>Lipomycetes</taxon>
        <taxon>Lipomycetales</taxon>
        <taxon>Lipomycetaceae</taxon>
        <taxon>Lipomyces</taxon>
    </lineage>
</organism>
<evidence type="ECO:0000313" key="2">
    <source>
        <dbReference type="Proteomes" id="UP001433508"/>
    </source>
</evidence>
<accession>A0ACC3SPZ6</accession>
<proteinExistence type="predicted"/>
<name>A0ACC3SPZ6_LIPKO</name>
<gene>
    <name evidence="1" type="ORF">V1525DRAFT_351403</name>
</gene>
<comment type="caution">
    <text evidence="1">The sequence shown here is derived from an EMBL/GenBank/DDBJ whole genome shotgun (WGS) entry which is preliminary data.</text>
</comment>
<reference evidence="2" key="1">
    <citation type="journal article" date="2024" name="Front. Bioeng. Biotechnol.">
        <title>Genome-scale model development and genomic sequencing of the oleaginous clade Lipomyces.</title>
        <authorList>
            <person name="Czajka J.J."/>
            <person name="Han Y."/>
            <person name="Kim J."/>
            <person name="Mondo S.J."/>
            <person name="Hofstad B.A."/>
            <person name="Robles A."/>
            <person name="Haridas S."/>
            <person name="Riley R."/>
            <person name="LaButti K."/>
            <person name="Pangilinan J."/>
            <person name="Andreopoulos W."/>
            <person name="Lipzen A."/>
            <person name="Yan J."/>
            <person name="Wang M."/>
            <person name="Ng V."/>
            <person name="Grigoriev I.V."/>
            <person name="Spatafora J.W."/>
            <person name="Magnuson J.K."/>
            <person name="Baker S.E."/>
            <person name="Pomraning K.R."/>
        </authorList>
    </citation>
    <scope>NUCLEOTIDE SEQUENCE [LARGE SCALE GENOMIC DNA]</scope>
    <source>
        <strain evidence="2">CBS 7786</strain>
    </source>
</reference>